<dbReference type="RefSeq" id="WP_085050820.1">
    <property type="nucleotide sequence ID" value="NZ_LNQR01000008.1"/>
</dbReference>
<dbReference type="Pfam" id="PF26390">
    <property type="entry name" value="MamS_MamX"/>
    <property type="match status" value="1"/>
</dbReference>
<feature type="domain" description="Magnetosome protein MamS/MamX" evidence="1">
    <location>
        <begin position="50"/>
        <end position="135"/>
    </location>
</feature>
<gene>
    <name evidence="2" type="ORF">ASN18_0285</name>
</gene>
<evidence type="ECO:0000259" key="1">
    <source>
        <dbReference type="Pfam" id="PF26390"/>
    </source>
</evidence>
<dbReference type="Proteomes" id="UP000060487">
    <property type="component" value="Unassembled WGS sequence"/>
</dbReference>
<dbReference type="InterPro" id="IPR058837">
    <property type="entry name" value="MamS_MamX_dom"/>
</dbReference>
<sequence>MSVKITAPTLVLVIVLGFAAAAPAEPWRGWKGSGGWGVGSQYLKLYDAKTLESVNGTVDSIETFSPIRGMSLGVLVNLKTDDGTIAVHLGPVWYIERQDVKFDKGDTVELKGAKLTFDGNLVIIASEIKKGDDTLRLRDESGAPRWVGSDIVGQTR</sequence>
<accession>A0ABR5SJ53</accession>
<evidence type="ECO:0000313" key="3">
    <source>
        <dbReference type="Proteomes" id="UP000060487"/>
    </source>
</evidence>
<name>A0ABR5SJ53_9BACT</name>
<keyword evidence="3" id="KW-1185">Reference proteome</keyword>
<comment type="caution">
    <text evidence="2">The sequence shown here is derived from an EMBL/GenBank/DDBJ whole genome shotgun (WGS) entry which is preliminary data.</text>
</comment>
<dbReference type="EMBL" id="LNQR01000008">
    <property type="protein sequence ID" value="KWT93562.1"/>
    <property type="molecule type" value="Genomic_DNA"/>
</dbReference>
<organism evidence="2 3">
    <name type="scientific">Candidatus Magnetominusculus xianensis</name>
    <dbReference type="NCBI Taxonomy" id="1748249"/>
    <lineage>
        <taxon>Bacteria</taxon>
        <taxon>Pseudomonadati</taxon>
        <taxon>Nitrospirota</taxon>
        <taxon>Nitrospiria</taxon>
        <taxon>Nitrospirales</taxon>
        <taxon>Nitrospiraceae</taxon>
        <taxon>Candidatus Magnetominusculus</taxon>
    </lineage>
</organism>
<evidence type="ECO:0000313" key="2">
    <source>
        <dbReference type="EMBL" id="KWT93562.1"/>
    </source>
</evidence>
<reference evidence="2 3" key="1">
    <citation type="submission" date="2015-11" db="EMBL/GenBank/DDBJ databases">
        <authorList>
            <person name="Lin W."/>
        </authorList>
    </citation>
    <scope>NUCLEOTIDE SEQUENCE [LARGE SCALE GENOMIC DNA]</scope>
    <source>
        <strain evidence="2 3">HCH-1</strain>
    </source>
</reference>
<protein>
    <recommendedName>
        <fullName evidence="1">Magnetosome protein MamS/MamX domain-containing protein</fullName>
    </recommendedName>
</protein>
<proteinExistence type="predicted"/>